<accession>A0A1D8KBG7</accession>
<dbReference type="Proteomes" id="UP000095342">
    <property type="component" value="Chromosome"/>
</dbReference>
<keyword evidence="3" id="KW-1185">Reference proteome</keyword>
<dbReference type="AlphaFoldDB" id="A0A1D8KBG7"/>
<dbReference type="EMBL" id="CP017448">
    <property type="protein sequence ID" value="AOV18318.1"/>
    <property type="molecule type" value="Genomic_DNA"/>
</dbReference>
<proteinExistence type="predicted"/>
<protein>
    <recommendedName>
        <fullName evidence="1">DUF6969 domain-containing protein</fullName>
    </recommendedName>
</protein>
<gene>
    <name evidence="2" type="ORF">BJI67_00105</name>
</gene>
<dbReference type="KEGG" id="aaeo:BJI67_00105"/>
<evidence type="ECO:0000259" key="1">
    <source>
        <dbReference type="Pfam" id="PF22308"/>
    </source>
</evidence>
<evidence type="ECO:0000313" key="3">
    <source>
        <dbReference type="Proteomes" id="UP000095342"/>
    </source>
</evidence>
<name>A0A1D8KBG7_9GAMM</name>
<evidence type="ECO:0000313" key="2">
    <source>
        <dbReference type="EMBL" id="AOV18318.1"/>
    </source>
</evidence>
<dbReference type="InterPro" id="IPR054242">
    <property type="entry name" value="DUF6969"/>
</dbReference>
<sequence length="224" mass="25582">MDADERAALLAAGDEIRECYRVLERGGLNVVGEILRGQGEFVEYEHYPRDEVGDADSRGQYYYHAHRDDTTEHGHFHTFIRTGLLDEPPAPYAAMRVDEAWPEGREAIAHLVAIAMDDWGYPVALFTTNRWVTGETWYPAPVVADLASRFCIDHANPSWPVNRWITAMLRLFRPHIDALLTHRDAAIEAWQQALPGRDVFEDRQLEVIGYLPVDVEAWLAELRA</sequence>
<dbReference type="Pfam" id="PF22308">
    <property type="entry name" value="DUF6969"/>
    <property type="match status" value="1"/>
</dbReference>
<organism evidence="2 3">
    <name type="scientific">Acidihalobacter aeolianus</name>
    <dbReference type="NCBI Taxonomy" id="2792603"/>
    <lineage>
        <taxon>Bacteria</taxon>
        <taxon>Pseudomonadati</taxon>
        <taxon>Pseudomonadota</taxon>
        <taxon>Gammaproteobacteria</taxon>
        <taxon>Chromatiales</taxon>
        <taxon>Ectothiorhodospiraceae</taxon>
        <taxon>Acidihalobacter</taxon>
    </lineage>
</organism>
<reference evidence="2 3" key="1">
    <citation type="submission" date="2016-09" db="EMBL/GenBank/DDBJ databases">
        <title>Acidihalobacter prosperus V6 (DSM14174).</title>
        <authorList>
            <person name="Khaleque H.N."/>
            <person name="Ramsay J.P."/>
            <person name="Murphy R.J.T."/>
            <person name="Kaksonen A.H."/>
            <person name="Boxall N.J."/>
            <person name="Watkin E.L.J."/>
        </authorList>
    </citation>
    <scope>NUCLEOTIDE SEQUENCE [LARGE SCALE GENOMIC DNA]</scope>
    <source>
        <strain evidence="2 3">V6</strain>
    </source>
</reference>
<feature type="domain" description="DUF6969" evidence="1">
    <location>
        <begin position="11"/>
        <end position="213"/>
    </location>
</feature>